<proteinExistence type="predicted"/>
<accession>A0A6M3LZB8</accession>
<sequence length="67" mass="7769">MMKSEIEFYLTQKQIDICEDMFTRARQADQDEKPGIVSAQLYESGRVKASFIEHDTAEKLQAIVWEA</sequence>
<evidence type="ECO:0000313" key="1">
    <source>
        <dbReference type="EMBL" id="QJA98095.1"/>
    </source>
</evidence>
<protein>
    <submittedName>
        <fullName evidence="1">Uncharacterized protein</fullName>
    </submittedName>
</protein>
<name>A0A6M3LZB8_9ZZZZ</name>
<organism evidence="1">
    <name type="scientific">viral metagenome</name>
    <dbReference type="NCBI Taxonomy" id="1070528"/>
    <lineage>
        <taxon>unclassified sequences</taxon>
        <taxon>metagenomes</taxon>
        <taxon>organismal metagenomes</taxon>
    </lineage>
</organism>
<gene>
    <name evidence="1" type="ORF">MM415B05679_0006</name>
</gene>
<dbReference type="AlphaFoldDB" id="A0A6M3LZB8"/>
<dbReference type="EMBL" id="MT143552">
    <property type="protein sequence ID" value="QJA98095.1"/>
    <property type="molecule type" value="Genomic_DNA"/>
</dbReference>
<reference evidence="1" key="1">
    <citation type="submission" date="2020-03" db="EMBL/GenBank/DDBJ databases">
        <title>The deep terrestrial virosphere.</title>
        <authorList>
            <person name="Holmfeldt K."/>
            <person name="Nilsson E."/>
            <person name="Simone D."/>
            <person name="Lopez-Fernandez M."/>
            <person name="Wu X."/>
            <person name="de Brujin I."/>
            <person name="Lundin D."/>
            <person name="Andersson A."/>
            <person name="Bertilsson S."/>
            <person name="Dopson M."/>
        </authorList>
    </citation>
    <scope>NUCLEOTIDE SEQUENCE</scope>
    <source>
        <strain evidence="1">MM415B05679</strain>
    </source>
</reference>